<sequence>MDGTMSEAEPIACTLEAGEFGKRLDWIAELNRAALLDVQRIGQRLILTYRREQADRVREMVRREQQCCGFLGFDLREDEGRVTLVIKAPEGAADALDAKFEPFLMGSPQSRGCACAGTSNRKGEDNGCC</sequence>
<evidence type="ECO:0000313" key="2">
    <source>
        <dbReference type="Proteomes" id="UP000777661"/>
    </source>
</evidence>
<name>A0ABS7RH51_9HYPH</name>
<accession>A0ABS7RH51</accession>
<protein>
    <submittedName>
        <fullName evidence="1">Uncharacterized protein</fullName>
    </submittedName>
</protein>
<organism evidence="1 2">
    <name type="scientific">Nitratireductor rhodophyticola</name>
    <dbReference type="NCBI Taxonomy" id="2854036"/>
    <lineage>
        <taxon>Bacteria</taxon>
        <taxon>Pseudomonadati</taxon>
        <taxon>Pseudomonadota</taxon>
        <taxon>Alphaproteobacteria</taxon>
        <taxon>Hyphomicrobiales</taxon>
        <taxon>Phyllobacteriaceae</taxon>
        <taxon>Nitratireductor</taxon>
    </lineage>
</organism>
<dbReference type="Proteomes" id="UP000777661">
    <property type="component" value="Unassembled WGS sequence"/>
</dbReference>
<evidence type="ECO:0000313" key="1">
    <source>
        <dbReference type="EMBL" id="MBY8918968.1"/>
    </source>
</evidence>
<keyword evidence="2" id="KW-1185">Reference proteome</keyword>
<comment type="caution">
    <text evidence="1">The sequence shown here is derived from an EMBL/GenBank/DDBJ whole genome shotgun (WGS) entry which is preliminary data.</text>
</comment>
<gene>
    <name evidence="1" type="ORF">KVG22_20390</name>
</gene>
<reference evidence="1 2" key="1">
    <citation type="submission" date="2021-06" db="EMBL/GenBank/DDBJ databases">
        <title>Nitratireductor porphyridii sp. nov., isolated from a small marine red alga, Porphyridium purpureum in South Korea.</title>
        <authorList>
            <person name="Kim K.H."/>
            <person name="Kristyanto S."/>
            <person name="Jeon C.O."/>
        </authorList>
    </citation>
    <scope>NUCLEOTIDE SEQUENCE [LARGE SCALE GENOMIC DNA]</scope>
    <source>
        <strain evidence="1 2">R6</strain>
    </source>
</reference>
<proteinExistence type="predicted"/>
<dbReference type="EMBL" id="JAHSQO010000008">
    <property type="protein sequence ID" value="MBY8918968.1"/>
    <property type="molecule type" value="Genomic_DNA"/>
</dbReference>